<dbReference type="InterPro" id="IPR006966">
    <property type="entry name" value="Peroxin-3"/>
</dbReference>
<proteinExistence type="predicted"/>
<dbReference type="Proteomes" id="UP000815325">
    <property type="component" value="Unassembled WGS sequence"/>
</dbReference>
<dbReference type="EMBL" id="MU069514">
    <property type="protein sequence ID" value="KAF5840416.1"/>
    <property type="molecule type" value="Genomic_DNA"/>
</dbReference>
<dbReference type="PANTHER" id="PTHR28080:SF1">
    <property type="entry name" value="PEROXISOMAL BIOGENESIS FACTOR 3"/>
    <property type="match status" value="1"/>
</dbReference>
<evidence type="ECO:0000313" key="2">
    <source>
        <dbReference type="EMBL" id="KAF5840416.1"/>
    </source>
</evidence>
<dbReference type="PANTHER" id="PTHR28080">
    <property type="entry name" value="PEROXISOMAL BIOGENESIS FACTOR 3"/>
    <property type="match status" value="1"/>
</dbReference>
<protein>
    <submittedName>
        <fullName evidence="2">Uncharacterized protein</fullName>
    </submittedName>
</protein>
<feature type="compositionally biased region" description="Acidic residues" evidence="1">
    <location>
        <begin position="70"/>
        <end position="79"/>
    </location>
</feature>
<dbReference type="Pfam" id="PF04882">
    <property type="entry name" value="Peroxin-3"/>
    <property type="match status" value="1"/>
</dbReference>
<gene>
    <name evidence="2" type="ORF">DUNSADRAFT_16793</name>
</gene>
<feature type="region of interest" description="Disordered" evidence="1">
    <location>
        <begin position="48"/>
        <end position="86"/>
    </location>
</feature>
<reference evidence="2" key="1">
    <citation type="submission" date="2017-08" db="EMBL/GenBank/DDBJ databases">
        <authorList>
            <person name="Polle J.E."/>
            <person name="Barry K."/>
            <person name="Cushman J."/>
            <person name="Schmutz J."/>
            <person name="Tran D."/>
            <person name="Hathwaick L.T."/>
            <person name="Yim W.C."/>
            <person name="Jenkins J."/>
            <person name="Mckie-Krisberg Z.M."/>
            <person name="Prochnik S."/>
            <person name="Lindquist E."/>
            <person name="Dockter R.B."/>
            <person name="Adam C."/>
            <person name="Molina H."/>
            <person name="Bunkerborg J."/>
            <person name="Jin E."/>
            <person name="Buchheim M."/>
            <person name="Magnuson J."/>
        </authorList>
    </citation>
    <scope>NUCLEOTIDE SEQUENCE</scope>
    <source>
        <strain evidence="2">CCAP 19/18</strain>
    </source>
</reference>
<name>A0ABQ7H0M8_DUNSA</name>
<evidence type="ECO:0000256" key="1">
    <source>
        <dbReference type="SAM" id="MobiDB-lite"/>
    </source>
</evidence>
<keyword evidence="3" id="KW-1185">Reference proteome</keyword>
<comment type="caution">
    <text evidence="2">The sequence shown here is derived from an EMBL/GenBank/DDBJ whole genome shotgun (WGS) entry which is preliminary data.</text>
</comment>
<sequence>MFDFFRRRKRLVASAAVGVAGAAAAYYWWRAPEAASYAQGFASEEFPFRGQHPAKHDFKNKGSDGGQRGDEEEEAEERNDEPGSIDASMNAHFDSIQDSFVPAEVQQLMRKLQGKLAEMTDVASHMQLLPPTSDTQEKLRLVVRLCLTHAFGSIWLLSLVETFTQVKLNIIGRHLFLQEKLAKLARPAAPPPSWPFFPSPQQLHHHQCQPLPPQLDPCAVEAFLACDSFSIHGCQWLLFKVMRGVEVMLRQVSVAEEVGPPELLNLLESMLVAIQKCMGPAVNWADVLVGTDAMTQASKLHLEATTSGVDPHQAMQAAASVEELHAELRDALCSRKFSSALHASVQHTFHSFAAQLSASLSPPTPPPPQVPQSSTPPAYADQSRPPASASLHHFGGVLYPATPSAVQTRTDQGSAYISRVGSMGEMQQGGPTQMQPLKSADAASSAQGWFPLPGGAIARQAATLPQQQQQLHAGAGEIGSAAPQQAAAAAQHQQLLRQPVAGKIGGTCAHRPEACSPRMPLARSGKHVRGTADLLLAGVGPLSKELSSLQPLKALAASIFAAPSGFATSL</sequence>
<accession>A0ABQ7H0M8</accession>
<feature type="region of interest" description="Disordered" evidence="1">
    <location>
        <begin position="357"/>
        <end position="395"/>
    </location>
</feature>
<organism evidence="2 3">
    <name type="scientific">Dunaliella salina</name>
    <name type="common">Green alga</name>
    <name type="synonym">Protococcus salinus</name>
    <dbReference type="NCBI Taxonomy" id="3046"/>
    <lineage>
        <taxon>Eukaryota</taxon>
        <taxon>Viridiplantae</taxon>
        <taxon>Chlorophyta</taxon>
        <taxon>core chlorophytes</taxon>
        <taxon>Chlorophyceae</taxon>
        <taxon>CS clade</taxon>
        <taxon>Chlamydomonadales</taxon>
        <taxon>Dunaliellaceae</taxon>
        <taxon>Dunaliella</taxon>
    </lineage>
</organism>
<evidence type="ECO:0000313" key="3">
    <source>
        <dbReference type="Proteomes" id="UP000815325"/>
    </source>
</evidence>